<reference evidence="1" key="1">
    <citation type="submission" date="2023-07" db="EMBL/GenBank/DDBJ databases">
        <title>Genome content predicts the carbon catabolic preferences of heterotrophic bacteria.</title>
        <authorList>
            <person name="Gralka M."/>
        </authorList>
    </citation>
    <scope>NUCLEOTIDE SEQUENCE</scope>
    <source>
        <strain evidence="1">I2M02</strain>
    </source>
</reference>
<comment type="caution">
    <text evidence="1">The sequence shown here is derived from an EMBL/GenBank/DDBJ whole genome shotgun (WGS) entry which is preliminary data.</text>
</comment>
<gene>
    <name evidence="1" type="ORF">Q4494_04845</name>
</gene>
<organism evidence="1 2">
    <name type="scientific">Celeribacter halophilus</name>
    <dbReference type="NCBI Taxonomy" id="576117"/>
    <lineage>
        <taxon>Bacteria</taxon>
        <taxon>Pseudomonadati</taxon>
        <taxon>Pseudomonadota</taxon>
        <taxon>Alphaproteobacteria</taxon>
        <taxon>Rhodobacterales</taxon>
        <taxon>Roseobacteraceae</taxon>
        <taxon>Celeribacter</taxon>
    </lineage>
</organism>
<dbReference type="RefSeq" id="WP_303481167.1">
    <property type="nucleotide sequence ID" value="NZ_JAUOPJ010000003.1"/>
</dbReference>
<evidence type="ECO:0000313" key="2">
    <source>
        <dbReference type="Proteomes" id="UP001169823"/>
    </source>
</evidence>
<sequence length="135" mass="15108">MKAPQHSTSISVAQQSAEERIEILEAQVAGLTEICSMLLTAHTLSCNDNRVIPQLSKRAKECFERSRSGGTSYFSTEFLAARGETLLSVLEASQGSGFTSSYWKRSVFPWIDERRYSKIDDFEDFVMDAINAAQE</sequence>
<dbReference type="AlphaFoldDB" id="A0AAW7XU92"/>
<evidence type="ECO:0000313" key="1">
    <source>
        <dbReference type="EMBL" id="MDO6456398.1"/>
    </source>
</evidence>
<name>A0AAW7XU92_9RHOB</name>
<protein>
    <submittedName>
        <fullName evidence="1">Uncharacterized protein</fullName>
    </submittedName>
</protein>
<proteinExistence type="predicted"/>
<dbReference type="Proteomes" id="UP001169823">
    <property type="component" value="Unassembled WGS sequence"/>
</dbReference>
<accession>A0AAW7XU92</accession>
<dbReference type="EMBL" id="JAUOPJ010000003">
    <property type="protein sequence ID" value="MDO6456398.1"/>
    <property type="molecule type" value="Genomic_DNA"/>
</dbReference>